<dbReference type="EMBL" id="KP136319">
    <property type="protein sequence ID" value="AJF97221.1"/>
    <property type="molecule type" value="Genomic_DNA"/>
</dbReference>
<feature type="compositionally biased region" description="Low complexity" evidence="1">
    <location>
        <begin position="1"/>
        <end position="12"/>
    </location>
</feature>
<proteinExistence type="predicted"/>
<accession>A0A0B5J8W2</accession>
<sequence>MLGRPAGLSLGRSGSGAGGRCAKMHFDEDDWPPTTSRHTDVVCQGLGVSDIYIHWGHADPDWCWATASPTIERTQLAQHIRDASGGIAYFGGQTGRHPPPVPAMHMVILIEPL</sequence>
<dbReference type="KEGG" id="vg:23462138"/>
<feature type="region of interest" description="Disordered" evidence="1">
    <location>
        <begin position="1"/>
        <end position="21"/>
    </location>
</feature>
<name>A0A0B5J8W2_9VIRU</name>
<protein>
    <submittedName>
        <fullName evidence="2">Uncharacterized protein</fullName>
    </submittedName>
</protein>
<evidence type="ECO:0000256" key="1">
    <source>
        <dbReference type="SAM" id="MobiDB-lite"/>
    </source>
</evidence>
<evidence type="ECO:0000313" key="2">
    <source>
        <dbReference type="EMBL" id="AJF97221.1"/>
    </source>
</evidence>
<reference evidence="2 3" key="1">
    <citation type="journal article" date="2015" name="Parasitol. Res.">
        <title>Viruses in close associations with free-living amoebae.</title>
        <authorList>
            <person name="Scheid P."/>
        </authorList>
    </citation>
    <scope>NUCLEOTIDE SEQUENCE [LARGE SCALE GENOMIC DNA]</scope>
    <source>
        <strain evidence="2">KlaHel</strain>
    </source>
</reference>
<evidence type="ECO:0000313" key="3">
    <source>
        <dbReference type="Proteomes" id="UP000202511"/>
    </source>
</evidence>
<organism evidence="2 3">
    <name type="scientific">Pandoravirus inopinatum</name>
    <dbReference type="NCBI Taxonomy" id="1605721"/>
    <lineage>
        <taxon>Viruses</taxon>
        <taxon>Pandoravirus</taxon>
    </lineage>
</organism>
<dbReference type="GeneID" id="23462138"/>
<dbReference type="Proteomes" id="UP000202511">
    <property type="component" value="Segment"/>
</dbReference>
<dbReference type="RefSeq" id="YP_009119456.1">
    <property type="nucleotide sequence ID" value="NC_026440.1"/>
</dbReference>